<reference evidence="2" key="2">
    <citation type="submission" date="2021-04" db="EMBL/GenBank/DDBJ databases">
        <authorList>
            <person name="Podell S."/>
        </authorList>
    </citation>
    <scope>NUCLEOTIDE SEQUENCE</scope>
    <source>
        <strain evidence="2">Hildebrandi</strain>
    </source>
</reference>
<proteinExistence type="predicted"/>
<accession>A0A9K3PKS5</accession>
<dbReference type="Proteomes" id="UP000693970">
    <property type="component" value="Unassembled WGS sequence"/>
</dbReference>
<keyword evidence="3" id="KW-1185">Reference proteome</keyword>
<gene>
    <name evidence="2" type="ORF">IV203_009801</name>
</gene>
<reference evidence="2" key="1">
    <citation type="journal article" date="2021" name="Sci. Rep.">
        <title>Diploid genomic architecture of Nitzschia inconspicua, an elite biomass production diatom.</title>
        <authorList>
            <person name="Oliver A."/>
            <person name="Podell S."/>
            <person name="Pinowska A."/>
            <person name="Traller J.C."/>
            <person name="Smith S.R."/>
            <person name="McClure R."/>
            <person name="Beliaev A."/>
            <person name="Bohutskyi P."/>
            <person name="Hill E.A."/>
            <person name="Rabines A."/>
            <person name="Zheng H."/>
            <person name="Allen L.Z."/>
            <person name="Kuo A."/>
            <person name="Grigoriev I.V."/>
            <person name="Allen A.E."/>
            <person name="Hazlebeck D."/>
            <person name="Allen E.E."/>
        </authorList>
    </citation>
    <scope>NUCLEOTIDE SEQUENCE</scope>
    <source>
        <strain evidence="2">Hildebrandi</strain>
    </source>
</reference>
<protein>
    <submittedName>
        <fullName evidence="2">Uncharacterized protein</fullName>
    </submittedName>
</protein>
<evidence type="ECO:0000256" key="1">
    <source>
        <dbReference type="SAM" id="MobiDB-lite"/>
    </source>
</evidence>
<feature type="compositionally biased region" description="Acidic residues" evidence="1">
    <location>
        <begin position="15"/>
        <end position="25"/>
    </location>
</feature>
<evidence type="ECO:0000313" key="2">
    <source>
        <dbReference type="EMBL" id="KAG7350441.1"/>
    </source>
</evidence>
<sequence length="98" mass="10733">MKRSCSSLPAAVDNGDNEEGADDNEVIVAPLKNPTTVQRRPDHMVRQLASSFNSVAAEKTKSDMSSASFKDLLYDLKDILDLEDVGKIPIPKDKVTEN</sequence>
<dbReference type="AlphaFoldDB" id="A0A9K3PKS5"/>
<dbReference type="EMBL" id="JAGRRH010000018">
    <property type="protein sequence ID" value="KAG7350441.1"/>
    <property type="molecule type" value="Genomic_DNA"/>
</dbReference>
<feature type="region of interest" description="Disordered" evidence="1">
    <location>
        <begin position="1"/>
        <end position="27"/>
    </location>
</feature>
<organism evidence="2 3">
    <name type="scientific">Nitzschia inconspicua</name>
    <dbReference type="NCBI Taxonomy" id="303405"/>
    <lineage>
        <taxon>Eukaryota</taxon>
        <taxon>Sar</taxon>
        <taxon>Stramenopiles</taxon>
        <taxon>Ochrophyta</taxon>
        <taxon>Bacillariophyta</taxon>
        <taxon>Bacillariophyceae</taxon>
        <taxon>Bacillariophycidae</taxon>
        <taxon>Bacillariales</taxon>
        <taxon>Bacillariaceae</taxon>
        <taxon>Nitzschia</taxon>
    </lineage>
</organism>
<name>A0A9K3PKS5_9STRA</name>
<evidence type="ECO:0000313" key="3">
    <source>
        <dbReference type="Proteomes" id="UP000693970"/>
    </source>
</evidence>
<comment type="caution">
    <text evidence="2">The sequence shown here is derived from an EMBL/GenBank/DDBJ whole genome shotgun (WGS) entry which is preliminary data.</text>
</comment>